<evidence type="ECO:0000313" key="2">
    <source>
        <dbReference type="EMBL" id="SEG24658.1"/>
    </source>
</evidence>
<evidence type="ECO:0000313" key="3">
    <source>
        <dbReference type="Proteomes" id="UP000236742"/>
    </source>
</evidence>
<sequence length="261" mass="28911">MRGVLGQVFSSRDERRPRHFLSPLTVARPAYYIGDIHGNYDSLARLMDVLDRDPARESTVEVVFLGDYVDRGERSREVLTLLQAISREAPQSVIMLMGNHERMMLDFLVDPARKGAFWLTNGGLQTLASFGIGGVTESASSALMENAAKALAEKLTPPLIEWLQGLPLWHQNGNLFAAHAGANPDLPVNLQSEKTLLWGHPEFRETPREDGNWIIHGHTTYAHPQVVDGRIGIDTGAYHSGILTAAYVQPHAPVRFIDSRA</sequence>
<reference evidence="2 3" key="1">
    <citation type="submission" date="2016-10" db="EMBL/GenBank/DDBJ databases">
        <authorList>
            <person name="de Groot N.N."/>
        </authorList>
    </citation>
    <scope>NUCLEOTIDE SEQUENCE [LARGE SCALE GENOMIC DNA]</scope>
    <source>
        <strain evidence="2 3">DSM 23413</strain>
    </source>
</reference>
<keyword evidence="3" id="KW-1185">Reference proteome</keyword>
<evidence type="ECO:0000259" key="1">
    <source>
        <dbReference type="Pfam" id="PF00149"/>
    </source>
</evidence>
<dbReference type="GO" id="GO:0110154">
    <property type="term" value="P:RNA decapping"/>
    <property type="evidence" value="ECO:0007669"/>
    <property type="project" value="TreeGrafter"/>
</dbReference>
<dbReference type="Gene3D" id="3.60.21.10">
    <property type="match status" value="1"/>
</dbReference>
<gene>
    <name evidence="2" type="ORF">SAMN05421751_1209</name>
</gene>
<dbReference type="Pfam" id="PF00149">
    <property type="entry name" value="Metallophos"/>
    <property type="match status" value="1"/>
</dbReference>
<accession>A0A1H5YKQ5</accession>
<dbReference type="InterPro" id="IPR006186">
    <property type="entry name" value="Ser/Thr-sp_prot-phosphatase"/>
</dbReference>
<dbReference type="PANTHER" id="PTHR42850:SF4">
    <property type="entry name" value="ZINC-DEPENDENT ENDOPOLYPHOSPHATASE"/>
    <property type="match status" value="1"/>
</dbReference>
<dbReference type="RefSeq" id="WP_104009076.1">
    <property type="nucleotide sequence ID" value="NZ_FNVD01000020.1"/>
</dbReference>
<dbReference type="OrthoDB" id="9807890at2"/>
<dbReference type="SUPFAM" id="SSF56300">
    <property type="entry name" value="Metallo-dependent phosphatases"/>
    <property type="match status" value="1"/>
</dbReference>
<dbReference type="AlphaFoldDB" id="A0A1H5YKQ5"/>
<dbReference type="CDD" id="cd00144">
    <property type="entry name" value="MPP_PPP_family"/>
    <property type="match status" value="1"/>
</dbReference>
<feature type="domain" description="Calcineurin-like phosphoesterase" evidence="1">
    <location>
        <begin position="33"/>
        <end position="219"/>
    </location>
</feature>
<protein>
    <submittedName>
        <fullName evidence="2">Serine/threonine protein phosphatase 1</fullName>
    </submittedName>
</protein>
<dbReference type="EMBL" id="FNVD01000020">
    <property type="protein sequence ID" value="SEG24658.1"/>
    <property type="molecule type" value="Genomic_DNA"/>
</dbReference>
<dbReference type="InterPro" id="IPR029052">
    <property type="entry name" value="Metallo-depent_PP-like"/>
</dbReference>
<dbReference type="GO" id="GO:0008803">
    <property type="term" value="F:bis(5'-nucleosyl)-tetraphosphatase (symmetrical) activity"/>
    <property type="evidence" value="ECO:0007669"/>
    <property type="project" value="TreeGrafter"/>
</dbReference>
<dbReference type="PRINTS" id="PR00114">
    <property type="entry name" value="STPHPHTASE"/>
</dbReference>
<dbReference type="PANTHER" id="PTHR42850">
    <property type="entry name" value="METALLOPHOSPHOESTERASE"/>
    <property type="match status" value="1"/>
</dbReference>
<organism evidence="2 3">
    <name type="scientific">Jhaorihella thermophila</name>
    <dbReference type="NCBI Taxonomy" id="488547"/>
    <lineage>
        <taxon>Bacteria</taxon>
        <taxon>Pseudomonadati</taxon>
        <taxon>Pseudomonadota</taxon>
        <taxon>Alphaproteobacteria</taxon>
        <taxon>Rhodobacterales</taxon>
        <taxon>Paracoccaceae</taxon>
        <taxon>Jhaorihella</taxon>
    </lineage>
</organism>
<dbReference type="InterPro" id="IPR004843">
    <property type="entry name" value="Calcineurin-like_PHP"/>
</dbReference>
<name>A0A1H5YKQ5_9RHOB</name>
<dbReference type="InterPro" id="IPR050126">
    <property type="entry name" value="Ap4A_hydrolase"/>
</dbReference>
<proteinExistence type="predicted"/>
<dbReference type="GO" id="GO:0005737">
    <property type="term" value="C:cytoplasm"/>
    <property type="evidence" value="ECO:0007669"/>
    <property type="project" value="TreeGrafter"/>
</dbReference>
<dbReference type="Proteomes" id="UP000236742">
    <property type="component" value="Unassembled WGS sequence"/>
</dbReference>
<dbReference type="GO" id="GO:0016791">
    <property type="term" value="F:phosphatase activity"/>
    <property type="evidence" value="ECO:0007669"/>
    <property type="project" value="TreeGrafter"/>
</dbReference>